<protein>
    <recommendedName>
        <fullName evidence="3">DUF4186 domain-containing protein</fullName>
    </recommendedName>
</protein>
<dbReference type="EMBL" id="JAUSRB010000002">
    <property type="protein sequence ID" value="MDP9864881.1"/>
    <property type="molecule type" value="Genomic_DNA"/>
</dbReference>
<evidence type="ECO:0008006" key="3">
    <source>
        <dbReference type="Google" id="ProtNLM"/>
    </source>
</evidence>
<accession>A0ABT9R6K6</accession>
<sequence length="220" mass="25194">MWKRLDGKIKVRCLASACEDNLHCFKLGNKLATVLGAGTCRECKQPLVSMERVAQRDLADIDHTFAALQRECIRHYFWHIPFGQRALNYAHRAGRLALEERMPRRLRSRIGKAEPFRDGTQTPIATEKADALDYSMHAVAACCRKCVEYWHGIPVGQPLTEEEIAYLAELMRRYLQARLPDLDDQPRKIPSRPKADTVLRLPTARPHEAITLKHQHPHAS</sequence>
<comment type="caution">
    <text evidence="1">The sequence shown here is derived from an EMBL/GenBank/DDBJ whole genome shotgun (WGS) entry which is preliminary data.</text>
</comment>
<organism evidence="1 2">
    <name type="scientific">Streptosporangium brasiliense</name>
    <dbReference type="NCBI Taxonomy" id="47480"/>
    <lineage>
        <taxon>Bacteria</taxon>
        <taxon>Bacillati</taxon>
        <taxon>Actinomycetota</taxon>
        <taxon>Actinomycetes</taxon>
        <taxon>Streptosporangiales</taxon>
        <taxon>Streptosporangiaceae</taxon>
        <taxon>Streptosporangium</taxon>
    </lineage>
</organism>
<evidence type="ECO:0000313" key="2">
    <source>
        <dbReference type="Proteomes" id="UP001230426"/>
    </source>
</evidence>
<keyword evidence="2" id="KW-1185">Reference proteome</keyword>
<dbReference type="Pfam" id="PF13811">
    <property type="entry name" value="DUF4186"/>
    <property type="match status" value="1"/>
</dbReference>
<gene>
    <name evidence="1" type="ORF">J2S55_004147</name>
</gene>
<proteinExistence type="predicted"/>
<dbReference type="RefSeq" id="WP_306863448.1">
    <property type="nucleotide sequence ID" value="NZ_JAUSRB010000002.1"/>
</dbReference>
<name>A0ABT9R6K6_9ACTN</name>
<dbReference type="InterPro" id="IPR020378">
    <property type="entry name" value="DUF4186"/>
</dbReference>
<reference evidence="1 2" key="1">
    <citation type="submission" date="2023-07" db="EMBL/GenBank/DDBJ databases">
        <title>Sequencing the genomes of 1000 actinobacteria strains.</title>
        <authorList>
            <person name="Klenk H.-P."/>
        </authorList>
    </citation>
    <scope>NUCLEOTIDE SEQUENCE [LARGE SCALE GENOMIC DNA]</scope>
    <source>
        <strain evidence="1 2">DSM 44109</strain>
    </source>
</reference>
<dbReference type="Proteomes" id="UP001230426">
    <property type="component" value="Unassembled WGS sequence"/>
</dbReference>
<evidence type="ECO:0000313" key="1">
    <source>
        <dbReference type="EMBL" id="MDP9864881.1"/>
    </source>
</evidence>